<dbReference type="RefSeq" id="XP_049261408.1">
    <property type="nucleotide sequence ID" value="XM_049409364.1"/>
</dbReference>
<dbReference type="PANTHER" id="PTHR46072">
    <property type="entry name" value="AMIDASE-RELATED-RELATED"/>
    <property type="match status" value="1"/>
</dbReference>
<reference evidence="1 2" key="1">
    <citation type="journal article" date="2021" name="DNA Res.">
        <title>Genome analysis of Candida subhashii reveals its hybrid nature and dual mitochondrial genome conformations.</title>
        <authorList>
            <person name="Mixao V."/>
            <person name="Hegedusova E."/>
            <person name="Saus E."/>
            <person name="Pryszcz L.P."/>
            <person name="Cillingova A."/>
            <person name="Nosek J."/>
            <person name="Gabaldon T."/>
        </authorList>
    </citation>
    <scope>NUCLEOTIDE SEQUENCE [LARGE SCALE GENOMIC DNA]</scope>
    <source>
        <strain evidence="1 2">CBS 10753</strain>
    </source>
</reference>
<dbReference type="Proteomes" id="UP000694255">
    <property type="component" value="Unassembled WGS sequence"/>
</dbReference>
<proteinExistence type="predicted"/>
<dbReference type="EMBL" id="JAGSYN010000255">
    <property type="protein sequence ID" value="KAG7661175.1"/>
    <property type="molecule type" value="Genomic_DNA"/>
</dbReference>
<gene>
    <name evidence="1" type="ORF">J8A68_005311</name>
</gene>
<evidence type="ECO:0000313" key="1">
    <source>
        <dbReference type="EMBL" id="KAG7661175.1"/>
    </source>
</evidence>
<evidence type="ECO:0000313" key="2">
    <source>
        <dbReference type="Proteomes" id="UP000694255"/>
    </source>
</evidence>
<organism evidence="1 2">
    <name type="scientific">[Candida] subhashii</name>
    <dbReference type="NCBI Taxonomy" id="561895"/>
    <lineage>
        <taxon>Eukaryota</taxon>
        <taxon>Fungi</taxon>
        <taxon>Dikarya</taxon>
        <taxon>Ascomycota</taxon>
        <taxon>Saccharomycotina</taxon>
        <taxon>Pichiomycetes</taxon>
        <taxon>Debaryomycetaceae</taxon>
        <taxon>Spathaspora</taxon>
    </lineage>
</organism>
<keyword evidence="2" id="KW-1185">Reference proteome</keyword>
<dbReference type="OrthoDB" id="4018502at2759"/>
<comment type="caution">
    <text evidence="1">The sequence shown here is derived from an EMBL/GenBank/DDBJ whole genome shotgun (WGS) entry which is preliminary data.</text>
</comment>
<protein>
    <submittedName>
        <fullName evidence="1">Uncharacterized protein</fullName>
    </submittedName>
</protein>
<name>A0A8J5UTD0_9ASCO</name>
<dbReference type="GeneID" id="73472111"/>
<accession>A0A8J5UTD0</accession>
<sequence length="179" mass="20545">MHAIYELEEFQSLWTLLTDNSHCGHYSSYLNDGIVLSEKEFNLTLIPLPCLLNKLSSGEVTSLETVIAFIKKALLVSDQSSYPLRSTESIKVEQILKAVERANYLDIYYTRYGPIGPLHGLPISKDQLKAMGLEQDEVDQVFTVELGQVMLDFVYYPDLGHSKRMSYNRWNISRRSRSF</sequence>
<dbReference type="PANTHER" id="PTHR46072:SF11">
    <property type="entry name" value="AMIDASE-RELATED"/>
    <property type="match status" value="1"/>
</dbReference>
<dbReference type="AlphaFoldDB" id="A0A8J5UTD0"/>